<keyword evidence="3" id="KW-1185">Reference proteome</keyword>
<dbReference type="AlphaFoldDB" id="C1E4X0"/>
<feature type="region of interest" description="Disordered" evidence="1">
    <location>
        <begin position="138"/>
        <end position="174"/>
    </location>
</feature>
<gene>
    <name evidence="2" type="ORF">MICPUN_108170</name>
</gene>
<feature type="compositionally biased region" description="Basic and acidic residues" evidence="1">
    <location>
        <begin position="148"/>
        <end position="174"/>
    </location>
</feature>
<dbReference type="KEGG" id="mis:MICPUN_108170"/>
<reference evidence="2 3" key="1">
    <citation type="journal article" date="2009" name="Science">
        <title>Green evolution and dynamic adaptations revealed by genomes of the marine picoeukaryotes Micromonas.</title>
        <authorList>
            <person name="Worden A.Z."/>
            <person name="Lee J.H."/>
            <person name="Mock T."/>
            <person name="Rouze P."/>
            <person name="Simmons M.P."/>
            <person name="Aerts A.L."/>
            <person name="Allen A.E."/>
            <person name="Cuvelier M.L."/>
            <person name="Derelle E."/>
            <person name="Everett M.V."/>
            <person name="Foulon E."/>
            <person name="Grimwood J."/>
            <person name="Gundlach H."/>
            <person name="Henrissat B."/>
            <person name="Napoli C."/>
            <person name="McDonald S.M."/>
            <person name="Parker M.S."/>
            <person name="Rombauts S."/>
            <person name="Salamov A."/>
            <person name="Von Dassow P."/>
            <person name="Badger J.H."/>
            <person name="Coutinho P.M."/>
            <person name="Demir E."/>
            <person name="Dubchak I."/>
            <person name="Gentemann C."/>
            <person name="Eikrem W."/>
            <person name="Gready J.E."/>
            <person name="John U."/>
            <person name="Lanier W."/>
            <person name="Lindquist E.A."/>
            <person name="Lucas S."/>
            <person name="Mayer K.F."/>
            <person name="Moreau H."/>
            <person name="Not F."/>
            <person name="Otillar R."/>
            <person name="Panaud O."/>
            <person name="Pangilinan J."/>
            <person name="Paulsen I."/>
            <person name="Piegu B."/>
            <person name="Poliakov A."/>
            <person name="Robbens S."/>
            <person name="Schmutz J."/>
            <person name="Toulza E."/>
            <person name="Wyss T."/>
            <person name="Zelensky A."/>
            <person name="Zhou K."/>
            <person name="Armbrust E.V."/>
            <person name="Bhattacharya D."/>
            <person name="Goodenough U.W."/>
            <person name="Van de Peer Y."/>
            <person name="Grigoriev I.V."/>
        </authorList>
    </citation>
    <scope>NUCLEOTIDE SEQUENCE [LARGE SCALE GENOMIC DNA]</scope>
    <source>
        <strain evidence="3">RCC299 / NOUM17</strain>
    </source>
</reference>
<dbReference type="RefSeq" id="XP_002501937.1">
    <property type="nucleotide sequence ID" value="XM_002501891.1"/>
</dbReference>
<dbReference type="InParanoid" id="C1E4X0"/>
<protein>
    <submittedName>
        <fullName evidence="2">Mucin-associated surface protein</fullName>
    </submittedName>
</protein>
<evidence type="ECO:0000313" key="2">
    <source>
        <dbReference type="EMBL" id="ACO63195.1"/>
    </source>
</evidence>
<dbReference type="EMBL" id="CP001325">
    <property type="protein sequence ID" value="ACO63195.1"/>
    <property type="molecule type" value="Genomic_DNA"/>
</dbReference>
<name>C1E4X0_MICCC</name>
<dbReference type="GeneID" id="8242819"/>
<feature type="compositionally biased region" description="Low complexity" evidence="1">
    <location>
        <begin position="138"/>
        <end position="147"/>
    </location>
</feature>
<evidence type="ECO:0000256" key="1">
    <source>
        <dbReference type="SAM" id="MobiDB-lite"/>
    </source>
</evidence>
<dbReference type="OrthoDB" id="10579671at2759"/>
<dbReference type="Proteomes" id="UP000002009">
    <property type="component" value="Chromosome 4"/>
</dbReference>
<organism evidence="2 3">
    <name type="scientific">Micromonas commoda (strain RCC299 / NOUM17 / CCMP2709)</name>
    <name type="common">Picoplanktonic green alga</name>
    <dbReference type="NCBI Taxonomy" id="296587"/>
    <lineage>
        <taxon>Eukaryota</taxon>
        <taxon>Viridiplantae</taxon>
        <taxon>Chlorophyta</taxon>
        <taxon>Mamiellophyceae</taxon>
        <taxon>Mamiellales</taxon>
        <taxon>Mamiellaceae</taxon>
        <taxon>Micromonas</taxon>
    </lineage>
</organism>
<evidence type="ECO:0000313" key="3">
    <source>
        <dbReference type="Proteomes" id="UP000002009"/>
    </source>
</evidence>
<accession>C1E4X0</accession>
<sequence length="174" mass="18258">MSVRVAPTPHRSPALVTCHRVRPTRARVSVACRASARARANGNGDDAFGASSVASTRSFVRSSSPVSPSFGARDALLSAAKGRGSTIRARFGAEETFVLTVVAGFIVYIALNYDEIVAKQKAAVEKAMREQDRAIGAATAQQKAATDAAKRAQEDAGRKAAEAAEEARRRAGGE</sequence>
<proteinExistence type="predicted"/>